<dbReference type="AlphaFoldDB" id="X1JFP6"/>
<gene>
    <name evidence="1" type="ORF">S03H2_41255</name>
</gene>
<comment type="caution">
    <text evidence="1">The sequence shown here is derived from an EMBL/GenBank/DDBJ whole genome shotgun (WGS) entry which is preliminary data.</text>
</comment>
<sequence length="88" mass="10287">MAAEENILIIKWDQKKEELEEAEALEKETRLPYRSEDTLLLVVIKDPGRIPRIMPIGIEVPRMFISDDFKETWADIGSKVRAEISRQF</sequence>
<dbReference type="EMBL" id="BARU01025618">
    <property type="protein sequence ID" value="GAH68573.1"/>
    <property type="molecule type" value="Genomic_DNA"/>
</dbReference>
<name>X1JFP6_9ZZZZ</name>
<protein>
    <submittedName>
        <fullName evidence="1">Uncharacterized protein</fullName>
    </submittedName>
</protein>
<proteinExistence type="predicted"/>
<accession>X1JFP6</accession>
<organism evidence="1">
    <name type="scientific">marine sediment metagenome</name>
    <dbReference type="NCBI Taxonomy" id="412755"/>
    <lineage>
        <taxon>unclassified sequences</taxon>
        <taxon>metagenomes</taxon>
        <taxon>ecological metagenomes</taxon>
    </lineage>
</organism>
<evidence type="ECO:0000313" key="1">
    <source>
        <dbReference type="EMBL" id="GAH68573.1"/>
    </source>
</evidence>
<reference evidence="1" key="1">
    <citation type="journal article" date="2014" name="Front. Microbiol.">
        <title>High frequency of phylogenetically diverse reductive dehalogenase-homologous genes in deep subseafloor sedimentary metagenomes.</title>
        <authorList>
            <person name="Kawai M."/>
            <person name="Futagami T."/>
            <person name="Toyoda A."/>
            <person name="Takaki Y."/>
            <person name="Nishi S."/>
            <person name="Hori S."/>
            <person name="Arai W."/>
            <person name="Tsubouchi T."/>
            <person name="Morono Y."/>
            <person name="Uchiyama I."/>
            <person name="Ito T."/>
            <person name="Fujiyama A."/>
            <person name="Inagaki F."/>
            <person name="Takami H."/>
        </authorList>
    </citation>
    <scope>NUCLEOTIDE SEQUENCE</scope>
    <source>
        <strain evidence="1">Expedition CK06-06</strain>
    </source>
</reference>